<organism evidence="1 2">
    <name type="scientific">Catharanthus roseus</name>
    <name type="common">Madagascar periwinkle</name>
    <name type="synonym">Vinca rosea</name>
    <dbReference type="NCBI Taxonomy" id="4058"/>
    <lineage>
        <taxon>Eukaryota</taxon>
        <taxon>Viridiplantae</taxon>
        <taxon>Streptophyta</taxon>
        <taxon>Embryophyta</taxon>
        <taxon>Tracheophyta</taxon>
        <taxon>Spermatophyta</taxon>
        <taxon>Magnoliopsida</taxon>
        <taxon>eudicotyledons</taxon>
        <taxon>Gunneridae</taxon>
        <taxon>Pentapetalae</taxon>
        <taxon>asterids</taxon>
        <taxon>lamiids</taxon>
        <taxon>Gentianales</taxon>
        <taxon>Apocynaceae</taxon>
        <taxon>Rauvolfioideae</taxon>
        <taxon>Vinceae</taxon>
        <taxon>Catharanthinae</taxon>
        <taxon>Catharanthus</taxon>
    </lineage>
</organism>
<sequence>MKKISYFLLLLLLLLHIFCTNCLAMEINPSRNINTDQNALLALKKTLLEENPNHDTNNNLLLAKNWSSKSSVCEWTGVTCGSLHHRVTSLNISNLNVTGTLPPNLGNLSFLVSLDFSLNKFYGQLPSELGQLRRLKVLRIWGNNLDGEVPQSICKMTNLEKLILAKNSLRGIIPACLSQCTRLSILSFSFNLLSGVIPKELGQLVGLQHLSLGNNYLKGFIPKEIGNLTMLQTLRFDSNNLTGEIPKELGNLQNLELILLSDNKLQGSIPFDIFNLSMIRIIGMENNNLWGSFPSDMGYWLPNLEQIFLRSNNLSGPLPHSISNSSKLTVIQISQNKLSGFLPTDSLGTLSFLDCLNLYSNNFKTRSISSLIDSLVNCRNLTHLDLSDNPLNGFVPISFGNLSTSIKRIHLSNCKIKGNIPNSIGNLTSLYLLNMNGNHLTGSIPSSIQYMNSLQTLNLGDNKLSDRIGLVNLCRLASLFEVHLSQNQISGSIPECLGNVTSLRKLFLGSNLLDSNIPTQFWNLKYLLILNLSSNSLTGSSLPLEFGDLKAITIVDLSMNRISGGIPTSIGGLQSLQYLNLKGNKLEGSIPESVGMILSLESLDLSHNNLSGTIPRSLQKLQSLKYFNVSFNHLSGEIPSGGPFENFTSASFYSNDELCGGIIIRFHVPLCHSTRSADTKKKLVILLVSLIAVGAIMGAIALGFVYLKYRKKDKVPRKMDLSSLGTQDRISYYELLQATEGYSESNLLGTGSYGSVYKGVLNNGRIIAIKVFNVNQENAFKSFEAECQVLRELHHRNLIKVIGSCSNLDFKALVLEFMPNGNLDTWLHCPNYFLNIMQRLNVMIDVASALYYLHFGYSTPVVHCDLKPSNVLLDKDMVAHISDFGISKLLGQEESMTHTQTLATLGYIAPEFGLEGSISTKSDVYSYGIMLMEVFTGIKPSNDMFGGILSLREWVKNSMPNSLVEVVDSKILLVRPPPPPPHHHHYPATEAEAEATDEEINWKEERLKCVSSIMEVALNCTMESVKERINISDALAALDKIKLQLSICV</sequence>
<name>A0ACC0AIA4_CATRO</name>
<evidence type="ECO:0000313" key="2">
    <source>
        <dbReference type="Proteomes" id="UP001060085"/>
    </source>
</evidence>
<dbReference type="Proteomes" id="UP001060085">
    <property type="component" value="Linkage Group LG06"/>
</dbReference>
<comment type="caution">
    <text evidence="1">The sequence shown here is derived from an EMBL/GenBank/DDBJ whole genome shotgun (WGS) entry which is preliminary data.</text>
</comment>
<reference evidence="2" key="1">
    <citation type="journal article" date="2023" name="Nat. Plants">
        <title>Single-cell RNA sequencing provides a high-resolution roadmap for understanding the multicellular compartmentation of specialized metabolism.</title>
        <authorList>
            <person name="Sun S."/>
            <person name="Shen X."/>
            <person name="Li Y."/>
            <person name="Li Y."/>
            <person name="Wang S."/>
            <person name="Li R."/>
            <person name="Zhang H."/>
            <person name="Shen G."/>
            <person name="Guo B."/>
            <person name="Wei J."/>
            <person name="Xu J."/>
            <person name="St-Pierre B."/>
            <person name="Chen S."/>
            <person name="Sun C."/>
        </authorList>
    </citation>
    <scope>NUCLEOTIDE SEQUENCE [LARGE SCALE GENOMIC DNA]</scope>
</reference>
<dbReference type="EMBL" id="CM044706">
    <property type="protein sequence ID" value="KAI5659747.1"/>
    <property type="molecule type" value="Genomic_DNA"/>
</dbReference>
<accession>A0ACC0AIA4</accession>
<evidence type="ECO:0000313" key="1">
    <source>
        <dbReference type="EMBL" id="KAI5659747.1"/>
    </source>
</evidence>
<gene>
    <name evidence="1" type="ORF">M9H77_28540</name>
</gene>
<protein>
    <submittedName>
        <fullName evidence="1">Uncharacterized protein</fullName>
    </submittedName>
</protein>
<proteinExistence type="predicted"/>
<keyword evidence="2" id="KW-1185">Reference proteome</keyword>